<accession>A0ACB7SC26</accession>
<name>A0ACB7SC26_HYAAI</name>
<sequence length="352" mass="38882">MIRTRASPAGPTVHFKKEPFFAVLKALVLPTPLVTLGYAGWQHCVVNFLLEPQHVNAIRLPLPKDARLNLEYSVQVRLRFCSLDSTSEQDDRYPSDLVVKVNDRPIVLPAPIPCKVFDGSTERVHLPINITGSCFVVPNMLNKVCVTWRPVRGHEYAVGLFLVRKLSVATLLSGLQQSKKQSVALTTAMIKKKVKRRASSDDIAVTRLHVSLRCPLSRTRMTVPCRARSCNHLDCFDAYSYLQVNERRPVWMCPVCGKRAAFSSLVVDQMFEHIVANTPGDCDGVVFHEDGSWTPSQKESDSGAATPSSSAVRSPTQPSSWSSGGQVARPTVEFIDLTEDSSGDEDDCGARC</sequence>
<proteinExistence type="predicted"/>
<dbReference type="Proteomes" id="UP000821845">
    <property type="component" value="Chromosome 5"/>
</dbReference>
<gene>
    <name evidence="1" type="ORF">HPB50_012542</name>
</gene>
<reference evidence="1" key="1">
    <citation type="submission" date="2020-05" db="EMBL/GenBank/DDBJ databases">
        <title>Large-scale comparative analyses of tick genomes elucidate their genetic diversity and vector capacities.</title>
        <authorList>
            <person name="Jia N."/>
            <person name="Wang J."/>
            <person name="Shi W."/>
            <person name="Du L."/>
            <person name="Sun Y."/>
            <person name="Zhan W."/>
            <person name="Jiang J."/>
            <person name="Wang Q."/>
            <person name="Zhang B."/>
            <person name="Ji P."/>
            <person name="Sakyi L.B."/>
            <person name="Cui X."/>
            <person name="Yuan T."/>
            <person name="Jiang B."/>
            <person name="Yang W."/>
            <person name="Lam T.T.-Y."/>
            <person name="Chang Q."/>
            <person name="Ding S."/>
            <person name="Wang X."/>
            <person name="Zhu J."/>
            <person name="Ruan X."/>
            <person name="Zhao L."/>
            <person name="Wei J."/>
            <person name="Que T."/>
            <person name="Du C."/>
            <person name="Cheng J."/>
            <person name="Dai P."/>
            <person name="Han X."/>
            <person name="Huang E."/>
            <person name="Gao Y."/>
            <person name="Liu J."/>
            <person name="Shao H."/>
            <person name="Ye R."/>
            <person name="Li L."/>
            <person name="Wei W."/>
            <person name="Wang X."/>
            <person name="Wang C."/>
            <person name="Yang T."/>
            <person name="Huo Q."/>
            <person name="Li W."/>
            <person name="Guo W."/>
            <person name="Chen H."/>
            <person name="Zhou L."/>
            <person name="Ni X."/>
            <person name="Tian J."/>
            <person name="Zhou Y."/>
            <person name="Sheng Y."/>
            <person name="Liu T."/>
            <person name="Pan Y."/>
            <person name="Xia L."/>
            <person name="Li J."/>
            <person name="Zhao F."/>
            <person name="Cao W."/>
        </authorList>
    </citation>
    <scope>NUCLEOTIDE SEQUENCE</scope>
    <source>
        <strain evidence="1">Hyas-2018</strain>
    </source>
</reference>
<evidence type="ECO:0000313" key="1">
    <source>
        <dbReference type="EMBL" id="KAH6930294.1"/>
    </source>
</evidence>
<comment type="caution">
    <text evidence="1">The sequence shown here is derived from an EMBL/GenBank/DDBJ whole genome shotgun (WGS) entry which is preliminary data.</text>
</comment>
<organism evidence="1 2">
    <name type="scientific">Hyalomma asiaticum</name>
    <name type="common">Tick</name>
    <dbReference type="NCBI Taxonomy" id="266040"/>
    <lineage>
        <taxon>Eukaryota</taxon>
        <taxon>Metazoa</taxon>
        <taxon>Ecdysozoa</taxon>
        <taxon>Arthropoda</taxon>
        <taxon>Chelicerata</taxon>
        <taxon>Arachnida</taxon>
        <taxon>Acari</taxon>
        <taxon>Parasitiformes</taxon>
        <taxon>Ixodida</taxon>
        <taxon>Ixodoidea</taxon>
        <taxon>Ixodidae</taxon>
        <taxon>Hyalomminae</taxon>
        <taxon>Hyalomma</taxon>
    </lineage>
</organism>
<protein>
    <submittedName>
        <fullName evidence="1">Uncharacterized protein</fullName>
    </submittedName>
</protein>
<evidence type="ECO:0000313" key="2">
    <source>
        <dbReference type="Proteomes" id="UP000821845"/>
    </source>
</evidence>
<keyword evidence="2" id="KW-1185">Reference proteome</keyword>
<dbReference type="EMBL" id="CM023485">
    <property type="protein sequence ID" value="KAH6930294.1"/>
    <property type="molecule type" value="Genomic_DNA"/>
</dbReference>